<accession>A0AAW5SYY6</accession>
<name>A0AAW5SYY6_9MYCO</name>
<reference evidence="2" key="2">
    <citation type="journal article" date="2022" name="BMC Genomics">
        <title>Comparative genome analysis of mycobacteria focusing on tRNA and non-coding RNA.</title>
        <authorList>
            <person name="Behra P.R.K."/>
            <person name="Pettersson B.M.F."/>
            <person name="Ramesh M."/>
            <person name="Das S."/>
            <person name="Dasgupta S."/>
            <person name="Kirsebom L.A."/>
        </authorList>
    </citation>
    <scope>NUCLEOTIDE SEQUENCE</scope>
    <source>
        <strain evidence="2">DSM 44242</strain>
    </source>
</reference>
<reference evidence="2" key="1">
    <citation type="submission" date="2020-07" db="EMBL/GenBank/DDBJ databases">
        <authorList>
            <person name="Pettersson B.M.F."/>
            <person name="Behra P.R.K."/>
            <person name="Ramesh M."/>
            <person name="Das S."/>
            <person name="Dasgupta S."/>
            <person name="Kirsebom L.A."/>
        </authorList>
    </citation>
    <scope>NUCLEOTIDE SEQUENCE</scope>
    <source>
        <strain evidence="2">DSM 44242</strain>
    </source>
</reference>
<evidence type="ECO:0000256" key="1">
    <source>
        <dbReference type="SAM" id="Phobius"/>
    </source>
</evidence>
<evidence type="ECO:0000313" key="3">
    <source>
        <dbReference type="Proteomes" id="UP001141659"/>
    </source>
</evidence>
<feature type="transmembrane region" description="Helical" evidence="1">
    <location>
        <begin position="128"/>
        <end position="151"/>
    </location>
</feature>
<proteinExistence type="predicted"/>
<keyword evidence="1" id="KW-1133">Transmembrane helix</keyword>
<organism evidence="2 3">
    <name type="scientific">Mycolicibacterium porcinum</name>
    <dbReference type="NCBI Taxonomy" id="39693"/>
    <lineage>
        <taxon>Bacteria</taxon>
        <taxon>Bacillati</taxon>
        <taxon>Actinomycetota</taxon>
        <taxon>Actinomycetes</taxon>
        <taxon>Mycobacteriales</taxon>
        <taxon>Mycobacteriaceae</taxon>
        <taxon>Mycolicibacterium</taxon>
    </lineage>
</organism>
<comment type="caution">
    <text evidence="2">The sequence shown here is derived from an EMBL/GenBank/DDBJ whole genome shotgun (WGS) entry which is preliminary data.</text>
</comment>
<dbReference type="AlphaFoldDB" id="A0AAW5SYY6"/>
<feature type="transmembrane region" description="Helical" evidence="1">
    <location>
        <begin position="49"/>
        <end position="73"/>
    </location>
</feature>
<keyword evidence="1" id="KW-0812">Transmembrane</keyword>
<feature type="transmembrane region" description="Helical" evidence="1">
    <location>
        <begin position="94"/>
        <end position="116"/>
    </location>
</feature>
<protein>
    <submittedName>
        <fullName evidence="2">Uncharacterized protein</fullName>
    </submittedName>
</protein>
<evidence type="ECO:0000313" key="2">
    <source>
        <dbReference type="EMBL" id="MCV7387804.1"/>
    </source>
</evidence>
<keyword evidence="1" id="KW-0472">Membrane</keyword>
<gene>
    <name evidence="2" type="ORF">H5P34_07060</name>
</gene>
<feature type="transmembrane region" description="Helical" evidence="1">
    <location>
        <begin position="20"/>
        <end position="43"/>
    </location>
</feature>
<dbReference type="RefSeq" id="WP_036447185.1">
    <property type="nucleotide sequence ID" value="NZ_JACKVC010000010.1"/>
</dbReference>
<dbReference type="Proteomes" id="UP001141659">
    <property type="component" value="Unassembled WGS sequence"/>
</dbReference>
<dbReference type="EMBL" id="JACKVC010000010">
    <property type="protein sequence ID" value="MCV7387804.1"/>
    <property type="molecule type" value="Genomic_DNA"/>
</dbReference>
<sequence length="187" mass="19542">MSDDSGVTRHLWAAVKAMDFGDVLGIDLVIGVAGLIGGLVLGLTRPDLLVGAVSVTAGVVGAVIGAVIAATAIQTAFLDQAFLRKLRAIGRDPVTYMTPFLFTTAIGVFSLLGLLVLSTVPRTAPTWLVAPLGAIVGFFSSWAIASLLPLMGTLIQFIGLRQDAIDVPDDIHIKPAQPQSQARQARN</sequence>